<comment type="catalytic activity">
    <reaction evidence="12">
        <text>Preferential cleavage: (Ac)2-L-Lys-D-Ala-|-D-Ala. Also transpeptidation of peptidyl-alanyl moieties that are N-acyl substituents of D-alanine.</text>
        <dbReference type="EC" id="3.4.16.4"/>
    </reaction>
</comment>
<organism evidence="14 15">
    <name type="scientific">Aneurinibacillus soli</name>
    <dbReference type="NCBI Taxonomy" id="1500254"/>
    <lineage>
        <taxon>Bacteria</taxon>
        <taxon>Bacillati</taxon>
        <taxon>Bacillota</taxon>
        <taxon>Bacilli</taxon>
        <taxon>Bacillales</taxon>
        <taxon>Paenibacillaceae</taxon>
        <taxon>Aneurinibacillus group</taxon>
        <taxon>Aneurinibacillus</taxon>
    </lineage>
</organism>
<evidence type="ECO:0000256" key="11">
    <source>
        <dbReference type="ARBA" id="ARBA00023316"/>
    </source>
</evidence>
<proteinExistence type="inferred from homology"/>
<keyword evidence="6" id="KW-0645">Protease</keyword>
<dbReference type="OrthoDB" id="9791132at2"/>
<name>A0A0U5B3N8_9BACL</name>
<comment type="pathway">
    <text evidence="2">Cell wall biogenesis; peptidoglycan biosynthesis.</text>
</comment>
<comment type="function">
    <text evidence="1">Removes C-terminal D-alanyl residues from sugar-peptide cell wall precursors.</text>
</comment>
<keyword evidence="15" id="KW-1185">Reference proteome</keyword>
<dbReference type="UniPathway" id="UPA00219"/>
<dbReference type="EMBL" id="AP017312">
    <property type="protein sequence ID" value="BAU26262.1"/>
    <property type="molecule type" value="Genomic_DNA"/>
</dbReference>
<dbReference type="Gene3D" id="3.40.710.10">
    <property type="entry name" value="DD-peptidase/beta-lactamase superfamily"/>
    <property type="match status" value="1"/>
</dbReference>
<reference evidence="14 15" key="1">
    <citation type="submission" date="2015-12" db="EMBL/GenBank/DDBJ databases">
        <title>Genome sequence of Aneurinibacillus soli.</title>
        <authorList>
            <person name="Lee J.S."/>
            <person name="Lee K.C."/>
            <person name="Kim K.K."/>
            <person name="Lee B.W."/>
        </authorList>
    </citation>
    <scope>NUCLEOTIDE SEQUENCE [LARGE SCALE GENOMIC DNA]</scope>
    <source>
        <strain evidence="14 15">CB4</strain>
    </source>
</reference>
<dbReference type="InterPro" id="IPR012907">
    <property type="entry name" value="Peptidase_S11_C"/>
</dbReference>
<dbReference type="GO" id="GO:0008360">
    <property type="term" value="P:regulation of cell shape"/>
    <property type="evidence" value="ECO:0007669"/>
    <property type="project" value="UniProtKB-KW"/>
</dbReference>
<dbReference type="RefSeq" id="WP_096463324.1">
    <property type="nucleotide sequence ID" value="NZ_AP017312.1"/>
</dbReference>
<protein>
    <recommendedName>
        <fullName evidence="4">serine-type D-Ala-D-Ala carboxypeptidase</fullName>
        <ecNumber evidence="4">3.4.16.4</ecNumber>
    </recommendedName>
</protein>
<dbReference type="Proteomes" id="UP000217696">
    <property type="component" value="Chromosome"/>
</dbReference>
<evidence type="ECO:0000313" key="14">
    <source>
        <dbReference type="EMBL" id="BAU26262.1"/>
    </source>
</evidence>
<keyword evidence="8 14" id="KW-0378">Hydrolase</keyword>
<evidence type="ECO:0000256" key="6">
    <source>
        <dbReference type="ARBA" id="ARBA00022670"/>
    </source>
</evidence>
<keyword evidence="9" id="KW-0133">Cell shape</keyword>
<accession>A0A0U5B3N8</accession>
<dbReference type="InterPro" id="IPR037167">
    <property type="entry name" value="Peptidase_S11_C_sf"/>
</dbReference>
<dbReference type="GO" id="GO:0009252">
    <property type="term" value="P:peptidoglycan biosynthetic process"/>
    <property type="evidence" value="ECO:0007669"/>
    <property type="project" value="UniProtKB-UniPathway"/>
</dbReference>
<dbReference type="SUPFAM" id="SSF56601">
    <property type="entry name" value="beta-lactamase/transpeptidase-like"/>
    <property type="match status" value="1"/>
</dbReference>
<dbReference type="InterPro" id="IPR001967">
    <property type="entry name" value="Peptidase_S11_N"/>
</dbReference>
<dbReference type="PANTHER" id="PTHR21581">
    <property type="entry name" value="D-ALANYL-D-ALANINE CARBOXYPEPTIDASE"/>
    <property type="match status" value="1"/>
</dbReference>
<evidence type="ECO:0000256" key="10">
    <source>
        <dbReference type="ARBA" id="ARBA00022984"/>
    </source>
</evidence>
<dbReference type="Pfam" id="PF07943">
    <property type="entry name" value="PBP5_C"/>
    <property type="match status" value="1"/>
</dbReference>
<dbReference type="PANTHER" id="PTHR21581:SF11">
    <property type="entry name" value="D-ALANYL-D-ALANINE CARBOXYPEPTIDASE DACA"/>
    <property type="match status" value="1"/>
</dbReference>
<dbReference type="SMART" id="SM00936">
    <property type="entry name" value="PBP5_C"/>
    <property type="match status" value="1"/>
</dbReference>
<evidence type="ECO:0000256" key="4">
    <source>
        <dbReference type="ARBA" id="ARBA00012448"/>
    </source>
</evidence>
<dbReference type="GO" id="GO:0006508">
    <property type="term" value="P:proteolysis"/>
    <property type="evidence" value="ECO:0007669"/>
    <property type="project" value="UniProtKB-KW"/>
</dbReference>
<dbReference type="Pfam" id="PF00768">
    <property type="entry name" value="Peptidase_S11"/>
    <property type="match status" value="1"/>
</dbReference>
<dbReference type="EC" id="3.4.16.4" evidence="4"/>
<dbReference type="KEGG" id="asoc:CB4_00373"/>
<dbReference type="InterPro" id="IPR015956">
    <property type="entry name" value="Peniciliin-bd_prot_C_sf"/>
</dbReference>
<comment type="similarity">
    <text evidence="3 13">Belongs to the peptidase S11 family.</text>
</comment>
<evidence type="ECO:0000256" key="2">
    <source>
        <dbReference type="ARBA" id="ARBA00004752"/>
    </source>
</evidence>
<evidence type="ECO:0000256" key="12">
    <source>
        <dbReference type="ARBA" id="ARBA00034000"/>
    </source>
</evidence>
<keyword evidence="5 14" id="KW-0121">Carboxypeptidase</keyword>
<evidence type="ECO:0000256" key="1">
    <source>
        <dbReference type="ARBA" id="ARBA00003217"/>
    </source>
</evidence>
<evidence type="ECO:0000256" key="13">
    <source>
        <dbReference type="RuleBase" id="RU004016"/>
    </source>
</evidence>
<dbReference type="InterPro" id="IPR018044">
    <property type="entry name" value="Peptidase_S11"/>
</dbReference>
<gene>
    <name evidence="14" type="primary">dacA</name>
    <name evidence="14" type="ORF">CB4_00373</name>
</gene>
<evidence type="ECO:0000256" key="5">
    <source>
        <dbReference type="ARBA" id="ARBA00022645"/>
    </source>
</evidence>
<dbReference type="GO" id="GO:0009002">
    <property type="term" value="F:serine-type D-Ala-D-Ala carboxypeptidase activity"/>
    <property type="evidence" value="ECO:0007669"/>
    <property type="project" value="UniProtKB-EC"/>
</dbReference>
<evidence type="ECO:0000313" key="15">
    <source>
        <dbReference type="Proteomes" id="UP000217696"/>
    </source>
</evidence>
<evidence type="ECO:0000256" key="3">
    <source>
        <dbReference type="ARBA" id="ARBA00007164"/>
    </source>
</evidence>
<evidence type="ECO:0000256" key="9">
    <source>
        <dbReference type="ARBA" id="ARBA00022960"/>
    </source>
</evidence>
<dbReference type="SUPFAM" id="SSF69189">
    <property type="entry name" value="Penicillin-binding protein associated domain"/>
    <property type="match status" value="1"/>
</dbReference>
<dbReference type="Gene3D" id="2.60.410.10">
    <property type="entry name" value="D-Ala-D-Ala carboxypeptidase, C-terminal domain"/>
    <property type="match status" value="1"/>
</dbReference>
<evidence type="ECO:0000256" key="8">
    <source>
        <dbReference type="ARBA" id="ARBA00022801"/>
    </source>
</evidence>
<dbReference type="GO" id="GO:0071555">
    <property type="term" value="P:cell wall organization"/>
    <property type="evidence" value="ECO:0007669"/>
    <property type="project" value="UniProtKB-KW"/>
</dbReference>
<evidence type="ECO:0000256" key="7">
    <source>
        <dbReference type="ARBA" id="ARBA00022729"/>
    </source>
</evidence>
<dbReference type="InterPro" id="IPR012338">
    <property type="entry name" value="Beta-lactam/transpept-like"/>
</dbReference>
<keyword evidence="10" id="KW-0573">Peptidoglycan synthesis</keyword>
<keyword evidence="11" id="KW-0961">Cell wall biogenesis/degradation</keyword>
<sequence length="442" mass="48087">MITRGKKLTETFFIAVAFLLAFLPVMLVPSGQAWAQTATPALNLNVKSAILVEAKTGKILYKYNENQPFAPASMTKMMTEYLLHEAIKNKKVTWDQKVTADEYAAFLGKPGGSSVLLALGEQHTVRELYEAMAIYSANDATYLIAKTVGGSEADFVKMMNKKAKEFGMTQTYFATATGFPLKDLGQFAPPSDRGDNVMSARDAAILAKELVTTYPELLETTKIPHKMFRQGTPHPLKMDNWNWMVPTLVKQYPGADGLKTGHTDDAGYCFTGTAERNGIRVISVVMGTNSFLSRFTETAKLFDYGFSNYKMVPLLAKGNPVPGGEKATVSKGTDKEVELVTGQDLVYPVRNGEEKAYKPKAVVKEATAPIKQGQALGTVKLVGANGQADEFLRPVDEQKAGGTLVAKNDVDEAGWLRLTFRAIIGFIGGLFGSLGGMIKGLF</sequence>
<keyword evidence="7" id="KW-0732">Signal</keyword>
<dbReference type="AlphaFoldDB" id="A0A0U5B3N8"/>
<dbReference type="PRINTS" id="PR00725">
    <property type="entry name" value="DADACBPTASE1"/>
</dbReference>